<dbReference type="Proteomes" id="UP000326757">
    <property type="component" value="Unassembled WGS sequence"/>
</dbReference>
<reference evidence="1 2" key="1">
    <citation type="submission" date="2019-06" db="EMBL/GenBank/DDBJ databases">
        <title>Genome Sequence of the Brown Rot Fungal Pathogen Monilinia laxa.</title>
        <authorList>
            <person name="De Miccolis Angelini R.M."/>
            <person name="Landi L."/>
            <person name="Abate D."/>
            <person name="Pollastro S."/>
            <person name="Romanazzi G."/>
            <person name="Faretra F."/>
        </authorList>
    </citation>
    <scope>NUCLEOTIDE SEQUENCE [LARGE SCALE GENOMIC DNA]</scope>
    <source>
        <strain evidence="1 2">Mlax316</strain>
    </source>
</reference>
<accession>A0A5N6JTS4</accession>
<dbReference type="AlphaFoldDB" id="A0A5N6JTS4"/>
<keyword evidence="2" id="KW-1185">Reference proteome</keyword>
<gene>
    <name evidence="1" type="ORF">EYC80_008185</name>
</gene>
<protein>
    <submittedName>
        <fullName evidence="1">Uncharacterized protein</fullName>
    </submittedName>
</protein>
<name>A0A5N6JTS4_MONLA</name>
<dbReference type="EMBL" id="VIGI01000013">
    <property type="protein sequence ID" value="KAB8292469.1"/>
    <property type="molecule type" value="Genomic_DNA"/>
</dbReference>
<organism evidence="1 2">
    <name type="scientific">Monilinia laxa</name>
    <name type="common">Brown rot fungus</name>
    <name type="synonym">Sclerotinia laxa</name>
    <dbReference type="NCBI Taxonomy" id="61186"/>
    <lineage>
        <taxon>Eukaryota</taxon>
        <taxon>Fungi</taxon>
        <taxon>Dikarya</taxon>
        <taxon>Ascomycota</taxon>
        <taxon>Pezizomycotina</taxon>
        <taxon>Leotiomycetes</taxon>
        <taxon>Helotiales</taxon>
        <taxon>Sclerotiniaceae</taxon>
        <taxon>Monilinia</taxon>
    </lineage>
</organism>
<comment type="caution">
    <text evidence="1">The sequence shown here is derived from an EMBL/GenBank/DDBJ whole genome shotgun (WGS) entry which is preliminary data.</text>
</comment>
<evidence type="ECO:0000313" key="1">
    <source>
        <dbReference type="EMBL" id="KAB8292469.1"/>
    </source>
</evidence>
<sequence length="66" mass="7494">MSANAIYLNYDERIRVEKVDVRKPGEGLHYSSAPPIDLSKAILIVGKHPFSQSIPILYTTRISFLY</sequence>
<evidence type="ECO:0000313" key="2">
    <source>
        <dbReference type="Proteomes" id="UP000326757"/>
    </source>
</evidence>
<proteinExistence type="predicted"/>